<proteinExistence type="predicted"/>
<dbReference type="RefSeq" id="WP_004819338.1">
    <property type="nucleotide sequence ID" value="NZ_UGTH01000001.1"/>
</dbReference>
<sequence length="146" mass="16547">MYLEDYFVGQTFNIDSVKITEEHILEHAKKYDPRPFHLDKSVAEKTRFKKLFASGLMTLNVCWGEWVKTKIDEKGVIAGIGMDNIRWLAPVFADDELHSILTVSEITPSVKNPHGVVKFDMVSMNQNDEIVLTLTAIVLIAKNPSI</sequence>
<evidence type="ECO:0000259" key="1">
    <source>
        <dbReference type="Pfam" id="PF01575"/>
    </source>
</evidence>
<dbReference type="InterPro" id="IPR052342">
    <property type="entry name" value="MCH/BMMD"/>
</dbReference>
<reference evidence="2 3" key="1">
    <citation type="submission" date="2018-06" db="EMBL/GenBank/DDBJ databases">
        <authorList>
            <consortium name="Pathogen Informatics"/>
            <person name="Doyle S."/>
        </authorList>
    </citation>
    <scope>NUCLEOTIDE SEQUENCE [LARGE SCALE GENOMIC DNA]</scope>
    <source>
        <strain evidence="2 3">NCTC11088</strain>
    </source>
</reference>
<dbReference type="SUPFAM" id="SSF54637">
    <property type="entry name" value="Thioesterase/thiol ester dehydrase-isomerase"/>
    <property type="match status" value="1"/>
</dbReference>
<protein>
    <submittedName>
        <fullName evidence="2">Bifunctional aldehyde dehydrogenase/enoyl-CoA hydratase</fullName>
    </submittedName>
</protein>
<dbReference type="InterPro" id="IPR029069">
    <property type="entry name" value="HotDog_dom_sf"/>
</dbReference>
<evidence type="ECO:0000313" key="2">
    <source>
        <dbReference type="EMBL" id="SUB74886.1"/>
    </source>
</evidence>
<evidence type="ECO:0000313" key="3">
    <source>
        <dbReference type="Proteomes" id="UP000254777"/>
    </source>
</evidence>
<name>A0A379DA58_9FIRM</name>
<accession>A0A379DA58</accession>
<organism evidence="2 3">
    <name type="scientific">Peptoniphilus indolicus</name>
    <dbReference type="NCBI Taxonomy" id="33030"/>
    <lineage>
        <taxon>Bacteria</taxon>
        <taxon>Bacillati</taxon>
        <taxon>Bacillota</taxon>
        <taxon>Tissierellia</taxon>
        <taxon>Tissierellales</taxon>
        <taxon>Peptoniphilaceae</taxon>
        <taxon>Peptoniphilus</taxon>
    </lineage>
</organism>
<dbReference type="AlphaFoldDB" id="A0A379DA58"/>
<dbReference type="InterPro" id="IPR002539">
    <property type="entry name" value="MaoC-like_dom"/>
</dbReference>
<dbReference type="EMBL" id="UGTH01000001">
    <property type="protein sequence ID" value="SUB74886.1"/>
    <property type="molecule type" value="Genomic_DNA"/>
</dbReference>
<dbReference type="Pfam" id="PF01575">
    <property type="entry name" value="MaoC_dehydratas"/>
    <property type="match status" value="1"/>
</dbReference>
<feature type="domain" description="MaoC-like" evidence="1">
    <location>
        <begin position="9"/>
        <end position="115"/>
    </location>
</feature>
<dbReference type="PANTHER" id="PTHR43664:SF1">
    <property type="entry name" value="BETA-METHYLMALYL-COA DEHYDRATASE"/>
    <property type="match status" value="1"/>
</dbReference>
<dbReference type="PANTHER" id="PTHR43664">
    <property type="entry name" value="MONOAMINE OXIDASE-RELATED"/>
    <property type="match status" value="1"/>
</dbReference>
<gene>
    <name evidence="2" type="ORF">NCTC11088_00648</name>
</gene>
<dbReference type="Proteomes" id="UP000254777">
    <property type="component" value="Unassembled WGS sequence"/>
</dbReference>
<dbReference type="Gene3D" id="3.10.129.10">
    <property type="entry name" value="Hotdog Thioesterase"/>
    <property type="match status" value="1"/>
</dbReference>